<dbReference type="GO" id="GO:0005829">
    <property type="term" value="C:cytosol"/>
    <property type="evidence" value="ECO:0007669"/>
    <property type="project" value="TreeGrafter"/>
</dbReference>
<dbReference type="OrthoDB" id="9810365at2"/>
<gene>
    <name evidence="9" type="primary">leuS</name>
    <name evidence="15" type="ORF">SAMN05660835_00269</name>
</gene>
<dbReference type="GO" id="GO:0005524">
    <property type="term" value="F:ATP binding"/>
    <property type="evidence" value="ECO:0007669"/>
    <property type="project" value="UniProtKB-UniRule"/>
</dbReference>
<evidence type="ECO:0000256" key="8">
    <source>
        <dbReference type="ARBA" id="ARBA00047469"/>
    </source>
</evidence>
<dbReference type="HAMAP" id="MF_00049_B">
    <property type="entry name" value="Leu_tRNA_synth_B"/>
    <property type="match status" value="1"/>
</dbReference>
<proteinExistence type="inferred from homology"/>
<dbReference type="CDD" id="cd07958">
    <property type="entry name" value="Anticodon_Ia_Leu_BEm"/>
    <property type="match status" value="1"/>
</dbReference>
<keyword evidence="4 9" id="KW-0547">Nucleotide-binding</keyword>
<feature type="domain" description="Leucyl-tRNA synthetase editing" evidence="14">
    <location>
        <begin position="222"/>
        <end position="402"/>
    </location>
</feature>
<dbReference type="FunFam" id="3.40.50.620:FF:000056">
    <property type="entry name" value="Leucine--tRNA ligase"/>
    <property type="match status" value="1"/>
</dbReference>
<evidence type="ECO:0000259" key="13">
    <source>
        <dbReference type="Pfam" id="PF09334"/>
    </source>
</evidence>
<feature type="short sequence motif" description="'HIGH' region" evidence="9">
    <location>
        <begin position="41"/>
        <end position="51"/>
    </location>
</feature>
<dbReference type="AlphaFoldDB" id="A0A1G6IPH9"/>
<dbReference type="InterPro" id="IPR014729">
    <property type="entry name" value="Rossmann-like_a/b/a_fold"/>
</dbReference>
<dbReference type="Gene3D" id="3.10.20.590">
    <property type="match status" value="1"/>
</dbReference>
<accession>A0A1G6IPH9</accession>
<dbReference type="CDD" id="cd00812">
    <property type="entry name" value="LeuRS_core"/>
    <property type="match status" value="1"/>
</dbReference>
<feature type="short sequence motif" description="'KMSKS' region" evidence="9">
    <location>
        <begin position="577"/>
        <end position="581"/>
    </location>
</feature>
<protein>
    <recommendedName>
        <fullName evidence="9">Leucine--tRNA ligase</fullName>
        <ecNumber evidence="9">6.1.1.4</ecNumber>
    </recommendedName>
    <alternativeName>
        <fullName evidence="9">Leucyl-tRNA synthetase</fullName>
        <shortName evidence="9">LeuRS</shortName>
    </alternativeName>
</protein>
<evidence type="ECO:0000256" key="6">
    <source>
        <dbReference type="ARBA" id="ARBA00022917"/>
    </source>
</evidence>
<dbReference type="PANTHER" id="PTHR43740:SF2">
    <property type="entry name" value="LEUCINE--TRNA LIGASE, MITOCHONDRIAL"/>
    <property type="match status" value="1"/>
</dbReference>
<dbReference type="FunFam" id="3.40.50.620:FF:000003">
    <property type="entry name" value="Leucine--tRNA ligase"/>
    <property type="match status" value="1"/>
</dbReference>
<feature type="domain" description="Methionyl/Valyl/Leucyl/Isoleucyl-tRNA synthetase anticodon-binding" evidence="12">
    <location>
        <begin position="656"/>
        <end position="778"/>
    </location>
</feature>
<dbReference type="EC" id="6.1.1.4" evidence="9"/>
<evidence type="ECO:0000313" key="16">
    <source>
        <dbReference type="Proteomes" id="UP000199411"/>
    </source>
</evidence>
<evidence type="ECO:0000259" key="12">
    <source>
        <dbReference type="Pfam" id="PF08264"/>
    </source>
</evidence>
<evidence type="ECO:0000256" key="4">
    <source>
        <dbReference type="ARBA" id="ARBA00022741"/>
    </source>
</evidence>
<dbReference type="Pfam" id="PF09334">
    <property type="entry name" value="tRNA-synt_1g"/>
    <property type="match status" value="1"/>
</dbReference>
<dbReference type="InterPro" id="IPR009080">
    <property type="entry name" value="tRNAsynth_Ia_anticodon-bd"/>
</dbReference>
<dbReference type="InterPro" id="IPR009008">
    <property type="entry name" value="Val/Leu/Ile-tRNA-synth_edit"/>
</dbReference>
<dbReference type="InterPro" id="IPR015413">
    <property type="entry name" value="Methionyl/Leucyl_tRNA_Synth"/>
</dbReference>
<dbReference type="GO" id="GO:0006429">
    <property type="term" value="P:leucyl-tRNA aminoacylation"/>
    <property type="evidence" value="ECO:0007669"/>
    <property type="project" value="UniProtKB-UniRule"/>
</dbReference>
<reference evidence="16" key="1">
    <citation type="submission" date="2016-10" db="EMBL/GenBank/DDBJ databases">
        <authorList>
            <person name="Varghese N."/>
            <person name="Submissions S."/>
        </authorList>
    </citation>
    <scope>NUCLEOTIDE SEQUENCE [LARGE SCALE GENOMIC DNA]</scope>
    <source>
        <strain evidence="16">DSM 8415</strain>
    </source>
</reference>
<feature type="binding site" evidence="9">
    <location>
        <position position="580"/>
    </location>
    <ligand>
        <name>ATP</name>
        <dbReference type="ChEBI" id="CHEBI:30616"/>
    </ligand>
</feature>
<dbReference type="FunFam" id="1.10.730.10:FF:000011">
    <property type="entry name" value="Leucine--tRNA ligase chloroplastic/mitochondrial"/>
    <property type="match status" value="1"/>
</dbReference>
<keyword evidence="6 9" id="KW-0648">Protein biosynthesis</keyword>
<organism evidence="15 16">
    <name type="scientific">Desulfurella multipotens</name>
    <dbReference type="NCBI Taxonomy" id="79269"/>
    <lineage>
        <taxon>Bacteria</taxon>
        <taxon>Pseudomonadati</taxon>
        <taxon>Campylobacterota</taxon>
        <taxon>Desulfurellia</taxon>
        <taxon>Desulfurellales</taxon>
        <taxon>Desulfurellaceae</taxon>
        <taxon>Desulfurella</taxon>
    </lineage>
</organism>
<dbReference type="PRINTS" id="PR00985">
    <property type="entry name" value="TRNASYNTHLEU"/>
</dbReference>
<evidence type="ECO:0000259" key="11">
    <source>
        <dbReference type="Pfam" id="PF00133"/>
    </source>
</evidence>
<keyword evidence="7 9" id="KW-0030">Aminoacyl-tRNA synthetase</keyword>
<dbReference type="Gene3D" id="1.10.730.10">
    <property type="entry name" value="Isoleucyl-tRNA Synthetase, Domain 1"/>
    <property type="match status" value="2"/>
</dbReference>
<dbReference type="SUPFAM" id="SSF52374">
    <property type="entry name" value="Nucleotidylyl transferase"/>
    <property type="match status" value="1"/>
</dbReference>
<dbReference type="PANTHER" id="PTHR43740">
    <property type="entry name" value="LEUCYL-TRNA SYNTHETASE"/>
    <property type="match status" value="1"/>
</dbReference>
<comment type="similarity">
    <text evidence="1 9 10">Belongs to the class-I aminoacyl-tRNA synthetase family.</text>
</comment>
<dbReference type="GO" id="GO:0004823">
    <property type="term" value="F:leucine-tRNA ligase activity"/>
    <property type="evidence" value="ECO:0007669"/>
    <property type="project" value="UniProtKB-UniRule"/>
</dbReference>
<feature type="domain" description="Aminoacyl-tRNA synthetase class Ia" evidence="11">
    <location>
        <begin position="415"/>
        <end position="617"/>
    </location>
</feature>
<name>A0A1G6IPH9_9BACT</name>
<evidence type="ECO:0000256" key="2">
    <source>
        <dbReference type="ARBA" id="ARBA00022490"/>
    </source>
</evidence>
<sequence>MEKYNPSVIEKKWQEIWDKLNLNKAVDFDEKPKYYCLEMFPYPSGKIHMGHVRNYTIGDVIARFKRYTGYNVLHPIGFDAFGLPAENAAINAKIHPAKWTYANMDYMLSQLQKLGFSYDKDRIIATCDPKYYKWEQKIFIEMFKRGMAYRKESEVNFCPHCQTVLANEQVEDGKCWRCDSEVVKKTIFSWYFKITDYADELLEDIKLLEQGWPSRVLSQQINWIGKSEGAFIKFKFEKSDEYLEVFTTRPDTLFGVTFVSISPKHPKVKEIVKDKNILDYVEKMIVDLDIKKDYDKEKDGIYSGINLVNPANGEIVPLYIANFVLMEYGTGVVMGVPAHDQRDFEFATKFNIPKKIVIYREDLSKDVTTWKSSFVDSGFLVNSGEFNGLQNELAKEKIVEHLASKNLARKAYQYKLRDWNVSRQRYWGAPIPIIYCPNCGVVTESIENLPVELPENVEITGFGGSPLAKVESFVNTTCPICGAKAKRETDTFDTFVESSWYFLRYCSPDYDKDIFDKQKVKYWMDVDQYIGGIEHAVMHLLYARYFTKVLRDLGYVESSEPFKRLLTQGMVIKDGAKMSKSKGNVVDPDDIVNTYGADTARLFILFAAPVDKDLEWSDEGIEGSFRFLNRLYRLIANYAFKVKDAPLQGTLTPRIKELLYEINSCVQKVTNDIENYHFNTAIAKLMEFVNFLYSFNPEEDELGYFKEALEKLTIMASPFVPHLACELWEMLGHSEIVFSQSWPKVELEYATKDTVKIAITINGKLRDTVETTKDADQKEVEKLALNSEKVKKHLEGKEIKKYVYVKNKILNIIV</sequence>
<comment type="catalytic activity">
    <reaction evidence="8 9">
        <text>tRNA(Leu) + L-leucine + ATP = L-leucyl-tRNA(Leu) + AMP + diphosphate</text>
        <dbReference type="Rhea" id="RHEA:11688"/>
        <dbReference type="Rhea" id="RHEA-COMP:9613"/>
        <dbReference type="Rhea" id="RHEA-COMP:9622"/>
        <dbReference type="ChEBI" id="CHEBI:30616"/>
        <dbReference type="ChEBI" id="CHEBI:33019"/>
        <dbReference type="ChEBI" id="CHEBI:57427"/>
        <dbReference type="ChEBI" id="CHEBI:78442"/>
        <dbReference type="ChEBI" id="CHEBI:78494"/>
        <dbReference type="ChEBI" id="CHEBI:456215"/>
        <dbReference type="EC" id="6.1.1.4"/>
    </reaction>
</comment>
<dbReference type="EMBL" id="FMYU01000002">
    <property type="protein sequence ID" value="SDC07666.1"/>
    <property type="molecule type" value="Genomic_DNA"/>
</dbReference>
<evidence type="ECO:0000313" key="15">
    <source>
        <dbReference type="EMBL" id="SDC07666.1"/>
    </source>
</evidence>
<evidence type="ECO:0000256" key="5">
    <source>
        <dbReference type="ARBA" id="ARBA00022840"/>
    </source>
</evidence>
<dbReference type="Pfam" id="PF00133">
    <property type="entry name" value="tRNA-synt_1"/>
    <property type="match status" value="1"/>
</dbReference>
<keyword evidence="5 9" id="KW-0067">ATP-binding</keyword>
<feature type="domain" description="Methionyl/Leucyl tRNA synthetase" evidence="13">
    <location>
        <begin position="40"/>
        <end position="181"/>
    </location>
</feature>
<dbReference type="SUPFAM" id="SSF50677">
    <property type="entry name" value="ValRS/IleRS/LeuRS editing domain"/>
    <property type="match status" value="1"/>
</dbReference>
<dbReference type="Pfam" id="PF13603">
    <property type="entry name" value="tRNA-synt_1_2"/>
    <property type="match status" value="1"/>
</dbReference>
<evidence type="ECO:0000256" key="3">
    <source>
        <dbReference type="ARBA" id="ARBA00022598"/>
    </source>
</evidence>
<comment type="subcellular location">
    <subcellularLocation>
        <location evidence="9">Cytoplasm</location>
    </subcellularLocation>
</comment>
<dbReference type="RefSeq" id="WP_092127637.1">
    <property type="nucleotide sequence ID" value="NZ_FMYU01000002.1"/>
</dbReference>
<keyword evidence="2 9" id="KW-0963">Cytoplasm</keyword>
<evidence type="ECO:0000256" key="9">
    <source>
        <dbReference type="HAMAP-Rule" id="MF_00049"/>
    </source>
</evidence>
<dbReference type="InterPro" id="IPR025709">
    <property type="entry name" value="Leu_tRNA-synth_edit"/>
</dbReference>
<evidence type="ECO:0000256" key="10">
    <source>
        <dbReference type="RuleBase" id="RU363035"/>
    </source>
</evidence>
<dbReference type="InterPro" id="IPR013155">
    <property type="entry name" value="M/V/L/I-tRNA-synth_anticd-bd"/>
</dbReference>
<evidence type="ECO:0000259" key="14">
    <source>
        <dbReference type="Pfam" id="PF13603"/>
    </source>
</evidence>
<keyword evidence="16" id="KW-1185">Reference proteome</keyword>
<dbReference type="SUPFAM" id="SSF47323">
    <property type="entry name" value="Anticodon-binding domain of a subclass of class I aminoacyl-tRNA synthetases"/>
    <property type="match status" value="1"/>
</dbReference>
<dbReference type="NCBIfam" id="TIGR00396">
    <property type="entry name" value="leuS_bact"/>
    <property type="match status" value="1"/>
</dbReference>
<evidence type="ECO:0000256" key="1">
    <source>
        <dbReference type="ARBA" id="ARBA00005594"/>
    </source>
</evidence>
<dbReference type="InterPro" id="IPR002300">
    <property type="entry name" value="aa-tRNA-synth_Ia"/>
</dbReference>
<dbReference type="Proteomes" id="UP000199411">
    <property type="component" value="Unassembled WGS sequence"/>
</dbReference>
<dbReference type="PROSITE" id="PS00178">
    <property type="entry name" value="AA_TRNA_LIGASE_I"/>
    <property type="match status" value="1"/>
</dbReference>
<dbReference type="Gene3D" id="3.40.50.620">
    <property type="entry name" value="HUPs"/>
    <property type="match status" value="2"/>
</dbReference>
<dbReference type="InterPro" id="IPR002302">
    <property type="entry name" value="Leu-tRNA-ligase"/>
</dbReference>
<dbReference type="Pfam" id="PF08264">
    <property type="entry name" value="Anticodon_1"/>
    <property type="match status" value="1"/>
</dbReference>
<dbReference type="InterPro" id="IPR001412">
    <property type="entry name" value="aa-tRNA-synth_I_CS"/>
</dbReference>
<evidence type="ECO:0000256" key="7">
    <source>
        <dbReference type="ARBA" id="ARBA00023146"/>
    </source>
</evidence>
<dbReference type="GO" id="GO:0002161">
    <property type="term" value="F:aminoacyl-tRNA deacylase activity"/>
    <property type="evidence" value="ECO:0007669"/>
    <property type="project" value="InterPro"/>
</dbReference>
<keyword evidence="3 9" id="KW-0436">Ligase</keyword>